<evidence type="ECO:0000313" key="2">
    <source>
        <dbReference type="Proteomes" id="UP000033441"/>
    </source>
</evidence>
<reference evidence="1 2" key="1">
    <citation type="submission" date="2015-02" db="EMBL/GenBank/DDBJ databases">
        <title>Genome Sequencing of Rickettsiales.</title>
        <authorList>
            <person name="Daugherty S.C."/>
            <person name="Su Q."/>
            <person name="Abolude K."/>
            <person name="Beier-Sexton M."/>
            <person name="Carlyon J.A."/>
            <person name="Carter R."/>
            <person name="Day N.P."/>
            <person name="Dumler S.J."/>
            <person name="Dyachenko V."/>
            <person name="Godinez A."/>
            <person name="Kurtti T.J."/>
            <person name="Lichay M."/>
            <person name="Mullins K.E."/>
            <person name="Ott S."/>
            <person name="Pappas-Brown V."/>
            <person name="Paris D.H."/>
            <person name="Patel P."/>
            <person name="Richards A.L."/>
            <person name="Sadzewicz L."/>
            <person name="Sears K."/>
            <person name="Seidman D."/>
            <person name="Sengamalay N."/>
            <person name="Stenos J."/>
            <person name="Tallon L.J."/>
            <person name="Vincent G."/>
            <person name="Fraser C.M."/>
            <person name="Munderloh U."/>
            <person name="Dunning-Hotopp J.C."/>
        </authorList>
    </citation>
    <scope>NUCLEOTIDE SEQUENCE [LARGE SCALE GENOMIC DNA]</scope>
    <source>
        <strain evidence="1 2">ApMUC09</strain>
    </source>
</reference>
<dbReference type="AlphaFoldDB" id="A0A0F3NAG7"/>
<proteinExistence type="predicted"/>
<gene>
    <name evidence="1" type="ORF">APHMUC_0009</name>
</gene>
<evidence type="ECO:0000313" key="1">
    <source>
        <dbReference type="EMBL" id="KJV64721.1"/>
    </source>
</evidence>
<dbReference type="Proteomes" id="UP000033441">
    <property type="component" value="Unassembled WGS sequence"/>
</dbReference>
<organism evidence="1 2">
    <name type="scientific">Anaplasma phagocytophilum str. ApMUC09</name>
    <dbReference type="NCBI Taxonomy" id="1359152"/>
    <lineage>
        <taxon>Bacteria</taxon>
        <taxon>Pseudomonadati</taxon>
        <taxon>Pseudomonadota</taxon>
        <taxon>Alphaproteobacteria</taxon>
        <taxon>Rickettsiales</taxon>
        <taxon>Anaplasmataceae</taxon>
        <taxon>Anaplasma</taxon>
        <taxon>phagocytophilum group</taxon>
    </lineage>
</organism>
<comment type="caution">
    <text evidence="1">The sequence shown here is derived from an EMBL/GenBank/DDBJ whole genome shotgun (WGS) entry which is preliminary data.</text>
</comment>
<sequence length="45" mass="5014">MESSGIELDVVQLNFSNNLQGSRVLSLVHGTAQERVTHKRSNTIF</sequence>
<dbReference type="PATRIC" id="fig|1359152.3.peg.9"/>
<name>A0A0F3NAG7_ANAPH</name>
<dbReference type="EMBL" id="LANV01000001">
    <property type="protein sequence ID" value="KJV64721.1"/>
    <property type="molecule type" value="Genomic_DNA"/>
</dbReference>
<protein>
    <submittedName>
        <fullName evidence="1">Uncharacterized protein</fullName>
    </submittedName>
</protein>
<accession>A0A0F3NAG7</accession>